<organism evidence="9 10">
    <name type="scientific">Penicillium arizonense</name>
    <dbReference type="NCBI Taxonomy" id="1835702"/>
    <lineage>
        <taxon>Eukaryota</taxon>
        <taxon>Fungi</taxon>
        <taxon>Dikarya</taxon>
        <taxon>Ascomycota</taxon>
        <taxon>Pezizomycotina</taxon>
        <taxon>Eurotiomycetes</taxon>
        <taxon>Eurotiomycetidae</taxon>
        <taxon>Eurotiales</taxon>
        <taxon>Aspergillaceae</taxon>
        <taxon>Penicillium</taxon>
    </lineage>
</organism>
<evidence type="ECO:0000256" key="1">
    <source>
        <dbReference type="ARBA" id="ARBA00022723"/>
    </source>
</evidence>
<proteinExistence type="predicted"/>
<evidence type="ECO:0000256" key="2">
    <source>
        <dbReference type="ARBA" id="ARBA00022833"/>
    </source>
</evidence>
<feature type="region of interest" description="Disordered" evidence="7">
    <location>
        <begin position="1"/>
        <end position="25"/>
    </location>
</feature>
<dbReference type="Pfam" id="PF00172">
    <property type="entry name" value="Zn_clus"/>
    <property type="match status" value="1"/>
</dbReference>
<dbReference type="PANTHER" id="PTHR36206">
    <property type="entry name" value="ASPERCRYPTIN BIOSYNTHESIS CLUSTER-SPECIFIC TRANSCRIPTION REGULATOR ATNN-RELATED"/>
    <property type="match status" value="1"/>
</dbReference>
<dbReference type="Pfam" id="PF11951">
    <property type="entry name" value="Fungal_trans_2"/>
    <property type="match status" value="1"/>
</dbReference>
<dbReference type="PANTHER" id="PTHR36206:SF12">
    <property type="entry name" value="ASPERCRYPTIN BIOSYNTHESIS CLUSTER-SPECIFIC TRANSCRIPTION REGULATOR ATNN-RELATED"/>
    <property type="match status" value="1"/>
</dbReference>
<dbReference type="RefSeq" id="XP_022490563.1">
    <property type="nucleotide sequence ID" value="XM_022629951.1"/>
</dbReference>
<keyword evidence="6" id="KW-0539">Nucleus</keyword>
<dbReference type="SUPFAM" id="SSF57701">
    <property type="entry name" value="Zn2/Cys6 DNA-binding domain"/>
    <property type="match status" value="1"/>
</dbReference>
<dbReference type="AlphaFoldDB" id="A0A1F5LPI3"/>
<dbReference type="InterPro" id="IPR036864">
    <property type="entry name" value="Zn2-C6_fun-type_DNA-bd_sf"/>
</dbReference>
<evidence type="ECO:0000256" key="5">
    <source>
        <dbReference type="ARBA" id="ARBA00023163"/>
    </source>
</evidence>
<evidence type="ECO:0000256" key="4">
    <source>
        <dbReference type="ARBA" id="ARBA00023125"/>
    </source>
</evidence>
<feature type="region of interest" description="Disordered" evidence="7">
    <location>
        <begin position="583"/>
        <end position="609"/>
    </location>
</feature>
<evidence type="ECO:0000313" key="10">
    <source>
        <dbReference type="Proteomes" id="UP000177622"/>
    </source>
</evidence>
<evidence type="ECO:0000256" key="3">
    <source>
        <dbReference type="ARBA" id="ARBA00023015"/>
    </source>
</evidence>
<dbReference type="GeneID" id="34574685"/>
<evidence type="ECO:0000259" key="8">
    <source>
        <dbReference type="PROSITE" id="PS50048"/>
    </source>
</evidence>
<dbReference type="GO" id="GO:0003677">
    <property type="term" value="F:DNA binding"/>
    <property type="evidence" value="ECO:0007669"/>
    <property type="project" value="UniProtKB-KW"/>
</dbReference>
<keyword evidence="4" id="KW-0238">DNA-binding</keyword>
<name>A0A1F5LPI3_PENAI</name>
<reference evidence="9 10" key="1">
    <citation type="journal article" date="2016" name="Sci. Rep.">
        <title>Penicillium arizonense, a new, genome sequenced fungal species, reveals a high chemical diversity in secreted metabolites.</title>
        <authorList>
            <person name="Grijseels S."/>
            <person name="Nielsen J.C."/>
            <person name="Randelovic M."/>
            <person name="Nielsen J."/>
            <person name="Nielsen K.F."/>
            <person name="Workman M."/>
            <person name="Frisvad J.C."/>
        </authorList>
    </citation>
    <scope>NUCLEOTIDE SEQUENCE [LARGE SCALE GENOMIC DNA]</scope>
    <source>
        <strain evidence="9 10">CBS 141311</strain>
    </source>
</reference>
<dbReference type="InterPro" id="IPR052360">
    <property type="entry name" value="Transcr_Regulatory_Proteins"/>
</dbReference>
<dbReference type="CDD" id="cd00067">
    <property type="entry name" value="GAL4"/>
    <property type="match status" value="1"/>
</dbReference>
<keyword evidence="10" id="KW-1185">Reference proteome</keyword>
<keyword evidence="5" id="KW-0804">Transcription</keyword>
<keyword evidence="1" id="KW-0479">Metal-binding</keyword>
<dbReference type="OrthoDB" id="2593732at2759"/>
<dbReference type="InterPro" id="IPR021858">
    <property type="entry name" value="Fun_TF"/>
</dbReference>
<keyword evidence="2" id="KW-0862">Zinc</keyword>
<feature type="compositionally biased region" description="Polar residues" evidence="7">
    <location>
        <begin position="599"/>
        <end position="609"/>
    </location>
</feature>
<feature type="domain" description="Zn(2)-C6 fungal-type" evidence="8">
    <location>
        <begin position="31"/>
        <end position="59"/>
    </location>
</feature>
<evidence type="ECO:0000256" key="7">
    <source>
        <dbReference type="SAM" id="MobiDB-lite"/>
    </source>
</evidence>
<dbReference type="EMBL" id="LXJU01000005">
    <property type="protein sequence ID" value="OGE55133.1"/>
    <property type="molecule type" value="Genomic_DNA"/>
</dbReference>
<dbReference type="PROSITE" id="PS50048">
    <property type="entry name" value="ZN2_CY6_FUNGAL_2"/>
    <property type="match status" value="1"/>
</dbReference>
<protein>
    <recommendedName>
        <fullName evidence="8">Zn(2)-C6 fungal-type domain-containing protein</fullName>
    </recommendedName>
</protein>
<dbReference type="PROSITE" id="PS00463">
    <property type="entry name" value="ZN2_CY6_FUNGAL_1"/>
    <property type="match status" value="1"/>
</dbReference>
<dbReference type="STRING" id="1835702.A0A1F5LPI3"/>
<dbReference type="GO" id="GO:0000981">
    <property type="term" value="F:DNA-binding transcription factor activity, RNA polymerase II-specific"/>
    <property type="evidence" value="ECO:0007669"/>
    <property type="project" value="InterPro"/>
</dbReference>
<evidence type="ECO:0000256" key="6">
    <source>
        <dbReference type="ARBA" id="ARBA00023242"/>
    </source>
</evidence>
<dbReference type="Proteomes" id="UP000177622">
    <property type="component" value="Unassembled WGS sequence"/>
</dbReference>
<gene>
    <name evidence="9" type="ORF">PENARI_c005G09375</name>
</gene>
<dbReference type="InterPro" id="IPR001138">
    <property type="entry name" value="Zn2Cys6_DnaBD"/>
</dbReference>
<dbReference type="Gene3D" id="4.10.240.10">
    <property type="entry name" value="Zn(2)-C6 fungal-type DNA-binding domain"/>
    <property type="match status" value="1"/>
</dbReference>
<sequence>MMDGTKNKNTKTGNQAWRKKPRKFAPKSRLGCKTCKIRRVKCDLSRPSCLRCLSTGRTCDGYSEMPLAFKTEKTEIESAHCHKEVVDRTDICDSYHPCTTISAYESKRWHSRYHGLSLQNLGPLMILPVTGPTEAEVMCFFKDISIKHLNEYRPCEPWRKTLMFFSQTVPSVRHAAIALALIHRNYLDRHFNDRVYQPPSLKDRLPDKAPLLHYNRAIQLLLNPESGDSAEITAVTLLVCYLFICFDHLAGDNVQAAKHLRGGAALLRSIDNATLNNCTYDDAQSSGVHAIICQVTKQVRRLDMQAVTFLVDWTPVNIQETFMSHLAFFDSNFRSLDQAADHLQILVAQVMRLRSTDQQLSPTGTMPALSSSLKGIVLGQLEMWSCLFENLLQQGSSSESDFETVPLVSLLRLHHTIAWILLSGYGPGREMDYDNFLPQFQQCVAMAGEVAAAHQRYSGSSRSTFTPEIGFIPVLYIIGVKCRHPIVRREALSILRRQLIREAAWDSISAARVVERVIEIEEGAAWEEKMLVHKRPVRNWTDFKHDAKQRSMFSVQYTRKAIEPSGVFYQNMSVLHRLPDQQANDAQETLDSAPKWDRTSTTSVLRAGS</sequence>
<dbReference type="GO" id="GO:0008270">
    <property type="term" value="F:zinc ion binding"/>
    <property type="evidence" value="ECO:0007669"/>
    <property type="project" value="InterPro"/>
</dbReference>
<keyword evidence="3" id="KW-0805">Transcription regulation</keyword>
<dbReference type="SMART" id="SM00066">
    <property type="entry name" value="GAL4"/>
    <property type="match status" value="1"/>
</dbReference>
<evidence type="ECO:0000313" key="9">
    <source>
        <dbReference type="EMBL" id="OGE55133.1"/>
    </source>
</evidence>
<accession>A0A1F5LPI3</accession>
<comment type="caution">
    <text evidence="9">The sequence shown here is derived from an EMBL/GenBank/DDBJ whole genome shotgun (WGS) entry which is preliminary data.</text>
</comment>